<evidence type="ECO:0000256" key="1">
    <source>
        <dbReference type="ARBA" id="ARBA00010873"/>
    </source>
</evidence>
<proteinExistence type="inferred from homology"/>
<evidence type="ECO:0000259" key="4">
    <source>
        <dbReference type="Pfam" id="PF03389"/>
    </source>
</evidence>
<dbReference type="NCBIfam" id="NF041496">
    <property type="entry name" value="MobQ"/>
    <property type="match status" value="1"/>
</dbReference>
<accession>A0A0D6QC67</accession>
<name>A0A0D6QC67_KOMXY</name>
<feature type="domain" description="MobA/MobL protein" evidence="4">
    <location>
        <begin position="17"/>
        <end position="220"/>
    </location>
</feature>
<keyword evidence="5" id="KW-0540">Nuclease</keyword>
<evidence type="ECO:0000313" key="5">
    <source>
        <dbReference type="EMBL" id="GAO01108.1"/>
    </source>
</evidence>
<gene>
    <name evidence="5" type="ORF">Gxy13693_123_004</name>
</gene>
<evidence type="ECO:0000256" key="3">
    <source>
        <dbReference type="SAM" id="MobiDB-lite"/>
    </source>
</evidence>
<feature type="compositionally biased region" description="Basic and acidic residues" evidence="3">
    <location>
        <begin position="289"/>
        <end position="338"/>
    </location>
</feature>
<evidence type="ECO:0000313" key="6">
    <source>
        <dbReference type="Proteomes" id="UP000032683"/>
    </source>
</evidence>
<evidence type="ECO:0000256" key="2">
    <source>
        <dbReference type="ARBA" id="ARBA00022971"/>
    </source>
</evidence>
<comment type="caution">
    <text evidence="5">The sequence shown here is derived from an EMBL/GenBank/DDBJ whole genome shotgun (WGS) entry which is preliminary data.</text>
</comment>
<dbReference type="GeneID" id="60377650"/>
<keyword evidence="5" id="KW-0269">Exonuclease</keyword>
<protein>
    <submittedName>
        <fullName evidence="5">Conjugal exonuclease V alpha subunit TraA/mobilization protein essential for specific plasmid transfer MobA/MobL</fullName>
    </submittedName>
</protein>
<dbReference type="EMBL" id="BANJ01000120">
    <property type="protein sequence ID" value="GAO01108.1"/>
    <property type="molecule type" value="Genomic_DNA"/>
</dbReference>
<dbReference type="Proteomes" id="UP000032683">
    <property type="component" value="Unassembled WGS sequence"/>
</dbReference>
<keyword evidence="2" id="KW-0184">Conjugation</keyword>
<dbReference type="InterPro" id="IPR005053">
    <property type="entry name" value="MobA_MobL"/>
</dbReference>
<dbReference type="Pfam" id="PF03389">
    <property type="entry name" value="MobA_MobL"/>
    <property type="match status" value="1"/>
</dbReference>
<feature type="region of interest" description="Disordered" evidence="3">
    <location>
        <begin position="285"/>
        <end position="338"/>
    </location>
</feature>
<keyword evidence="5" id="KW-0378">Hydrolase</keyword>
<comment type="similarity">
    <text evidence="1">Belongs to the MobA/MobL family.</text>
</comment>
<reference evidence="5 6" key="1">
    <citation type="submission" date="2012-11" db="EMBL/GenBank/DDBJ databases">
        <title>Whole genome sequence of Gluconacetobacter xylinus NBRC 13693.</title>
        <authorList>
            <person name="Azuma Y."/>
            <person name="Higashiura N."/>
            <person name="Hirakawa H."/>
            <person name="Matsushita K."/>
        </authorList>
    </citation>
    <scope>NUCLEOTIDE SEQUENCE [LARGE SCALE GENOMIC DNA]</scope>
    <source>
        <strain evidence="5 6">NBRC 13693</strain>
    </source>
</reference>
<sequence>MAICHFDVKAVSRATGRSAVAAAAYRTGETLTNDRDGVTHDYAKRTGVDGKFVVVPSGCEWAADRSKLWNAAEAAERRKDAKVAREYVVAIPHELDAPAREALVRGFAEAIVERFGVAADVALHAPGKDGDQRNHHAHILTTTRVVEPDGLGAKTRQLDVASTAAAEVSSLRELWAMQCNEALEKNHQKARVEPRSYAAQGIDRVPGVHLGPEATAIERREQKAQGQNYKPRTFKAKQNAAAAERNAVIDAAKKLIDAAEQAITRATSAAKEMVGWFSSLAQSVGSATIEKEQKERAEKEARERQKAQERAKEQEAYRKRLQEIAQRREQDRGRGRGR</sequence>
<dbReference type="Gene3D" id="3.30.930.30">
    <property type="match status" value="1"/>
</dbReference>
<dbReference type="RefSeq" id="WP_003627465.1">
    <property type="nucleotide sequence ID" value="NZ_BANJ01000120.1"/>
</dbReference>
<dbReference type="GO" id="GO:0004527">
    <property type="term" value="F:exonuclease activity"/>
    <property type="evidence" value="ECO:0007669"/>
    <property type="project" value="UniProtKB-KW"/>
</dbReference>
<organism evidence="5 6">
    <name type="scientific">Komagataeibacter xylinus NBRC 13693</name>
    <dbReference type="NCBI Taxonomy" id="1234668"/>
    <lineage>
        <taxon>Bacteria</taxon>
        <taxon>Pseudomonadati</taxon>
        <taxon>Pseudomonadota</taxon>
        <taxon>Alphaproteobacteria</taxon>
        <taxon>Acetobacterales</taxon>
        <taxon>Acetobacteraceae</taxon>
        <taxon>Komagataeibacter</taxon>
    </lineage>
</organism>
<dbReference type="AlphaFoldDB" id="A0A0D6QC67"/>